<comment type="caution">
    <text evidence="1">The sequence shown here is derived from an EMBL/GenBank/DDBJ whole genome shotgun (WGS) entry which is preliminary data.</text>
</comment>
<protein>
    <submittedName>
        <fullName evidence="1">Uncharacterized protein</fullName>
    </submittedName>
</protein>
<organism evidence="1 2">
    <name type="scientific">Streblomastix strix</name>
    <dbReference type="NCBI Taxonomy" id="222440"/>
    <lineage>
        <taxon>Eukaryota</taxon>
        <taxon>Metamonada</taxon>
        <taxon>Preaxostyla</taxon>
        <taxon>Oxymonadida</taxon>
        <taxon>Streblomastigidae</taxon>
        <taxon>Streblomastix</taxon>
    </lineage>
</organism>
<dbReference type="Proteomes" id="UP000324800">
    <property type="component" value="Unassembled WGS sequence"/>
</dbReference>
<proteinExistence type="predicted"/>
<dbReference type="AlphaFoldDB" id="A0A5J4WFI1"/>
<reference evidence="1 2" key="1">
    <citation type="submission" date="2019-03" db="EMBL/GenBank/DDBJ databases">
        <title>Single cell metagenomics reveals metabolic interactions within the superorganism composed of flagellate Streblomastix strix and complex community of Bacteroidetes bacteria on its surface.</title>
        <authorList>
            <person name="Treitli S.C."/>
            <person name="Kolisko M."/>
            <person name="Husnik F."/>
            <person name="Keeling P."/>
            <person name="Hampl V."/>
        </authorList>
    </citation>
    <scope>NUCLEOTIDE SEQUENCE [LARGE SCALE GENOMIC DNA]</scope>
    <source>
        <strain evidence="1">ST1C</strain>
    </source>
</reference>
<name>A0A5J4WFI1_9EUKA</name>
<evidence type="ECO:0000313" key="2">
    <source>
        <dbReference type="Proteomes" id="UP000324800"/>
    </source>
</evidence>
<gene>
    <name evidence="1" type="ORF">EZS28_010740</name>
</gene>
<sequence length="199" mass="22981">MEKDLGYESVKQVDCRLPLQDARFERGKTNNQTWKLEHFTRHLRCTSPPSSPNRIITVPSIRIPEQLLHIQSNAIQNQILTDRLRNCNRTYNATNLNENLDFNNRLRRFHPSPSPVQKISENMIQKIISSLKYFGFTINTAVSEIEPKQTVICLGLQLNLANATVGTKKKKGKLLLHDLYNMRRWIKTGTEITAKQIAK</sequence>
<accession>A0A5J4WFI1</accession>
<evidence type="ECO:0000313" key="1">
    <source>
        <dbReference type="EMBL" id="KAA6393737.1"/>
    </source>
</evidence>
<dbReference type="EMBL" id="SNRW01002155">
    <property type="protein sequence ID" value="KAA6393737.1"/>
    <property type="molecule type" value="Genomic_DNA"/>
</dbReference>